<reference evidence="2" key="1">
    <citation type="submission" date="2020-08" db="EMBL/GenBank/DDBJ databases">
        <title>Genomic Encyclopedia of Type Strains, Phase IV (KMG-IV): sequencing the most valuable type-strain genomes for metagenomic binning, comparative biology and taxonomic classification.</title>
        <authorList>
            <person name="Goeker M."/>
        </authorList>
    </citation>
    <scope>NUCLEOTIDE SEQUENCE [LARGE SCALE GENOMIC DNA]</scope>
    <source>
        <strain evidence="2">DSM 105720</strain>
    </source>
</reference>
<dbReference type="InterPro" id="IPR014756">
    <property type="entry name" value="Ig_E-set"/>
</dbReference>
<feature type="signal peptide" evidence="1">
    <location>
        <begin position="1"/>
        <end position="21"/>
    </location>
</feature>
<dbReference type="Gene3D" id="3.40.50.1820">
    <property type="entry name" value="alpha/beta hydrolase"/>
    <property type="match status" value="1"/>
</dbReference>
<dbReference type="InterPro" id="IPR000801">
    <property type="entry name" value="Esterase-like"/>
</dbReference>
<sequence>MKSVLKLVFSSLLALPLTVNAQQQNFPEGTVRNEHNINGAEWPRIGKDNRAYFRVHAPNAQKVEISFRGEMTKEADGYWTLVSKEPEVEGFHYYQIIVDGVSTADPDGKPFFGMGRWVSGVEIPEKGVDYYSIKNVPHGLITQSLYYSNIRKEWRRAIVYTPAEYDKNPSKKYPVLYLQHGMGENETSWANQGKMNFIMDNLIAEGKAKPMIVVMDNGNIESFYLLPGETRENAMERFGGQFPDILVKEIIPHIESNFRTLTDRENRAMAGLSWGGLLTFNTTLNNLDKFAWIGGFSGAGSIDLKSIDTTYGGVFKDRKAFNNRVHAFFLGIGAMENPERTKALSDGLKAAGINNIYYESPGTAHEFLTWRRCLKEFVPLLFNAKK</sequence>
<dbReference type="InterPro" id="IPR029058">
    <property type="entry name" value="AB_hydrolase_fold"/>
</dbReference>
<keyword evidence="3" id="KW-1185">Reference proteome</keyword>
<keyword evidence="1" id="KW-0732">Signal</keyword>
<dbReference type="PANTHER" id="PTHR48098:SF1">
    <property type="entry name" value="DIACYLGLYCEROL ACYLTRANSFERASE_MYCOLYLTRANSFERASE AG85A"/>
    <property type="match status" value="1"/>
</dbReference>
<dbReference type="Pfam" id="PF00756">
    <property type="entry name" value="Esterase"/>
    <property type="match status" value="1"/>
</dbReference>
<dbReference type="EMBL" id="JACIER010000008">
    <property type="protein sequence ID" value="MBB4044346.1"/>
    <property type="molecule type" value="Genomic_DNA"/>
</dbReference>
<accession>A0A840CYD8</accession>
<evidence type="ECO:0000313" key="2">
    <source>
        <dbReference type="EMBL" id="MBB4044346.1"/>
    </source>
</evidence>
<dbReference type="CDD" id="cd02858">
    <property type="entry name" value="E_set_Esterase_N"/>
    <property type="match status" value="1"/>
</dbReference>
<dbReference type="InterPro" id="IPR050583">
    <property type="entry name" value="Mycobacterial_A85_antigen"/>
</dbReference>
<feature type="chain" id="PRO_5032916594" evidence="1">
    <location>
        <begin position="22"/>
        <end position="386"/>
    </location>
</feature>
<name>A0A840CYD8_9BACE</name>
<gene>
    <name evidence="2" type="ORF">GGR06_002140</name>
</gene>
<dbReference type="SUPFAM" id="SSF53474">
    <property type="entry name" value="alpha/beta-Hydrolases"/>
    <property type="match status" value="1"/>
</dbReference>
<dbReference type="Proteomes" id="UP000560658">
    <property type="component" value="Unassembled WGS sequence"/>
</dbReference>
<dbReference type="InterPro" id="IPR013783">
    <property type="entry name" value="Ig-like_fold"/>
</dbReference>
<dbReference type="Gene3D" id="2.60.40.10">
    <property type="entry name" value="Immunoglobulins"/>
    <property type="match status" value="1"/>
</dbReference>
<protein>
    <submittedName>
        <fullName evidence="2">Enterochelin esterase family protein</fullName>
    </submittedName>
</protein>
<dbReference type="AlphaFoldDB" id="A0A840CYD8"/>
<proteinExistence type="predicted"/>
<dbReference type="SUPFAM" id="SSF81296">
    <property type="entry name" value="E set domains"/>
    <property type="match status" value="1"/>
</dbReference>
<dbReference type="RefSeq" id="WP_183208571.1">
    <property type="nucleotide sequence ID" value="NZ_JACIER010000008.1"/>
</dbReference>
<evidence type="ECO:0000256" key="1">
    <source>
        <dbReference type="SAM" id="SignalP"/>
    </source>
</evidence>
<dbReference type="PANTHER" id="PTHR48098">
    <property type="entry name" value="ENTEROCHELIN ESTERASE-RELATED"/>
    <property type="match status" value="1"/>
</dbReference>
<dbReference type="GO" id="GO:0016747">
    <property type="term" value="F:acyltransferase activity, transferring groups other than amino-acyl groups"/>
    <property type="evidence" value="ECO:0007669"/>
    <property type="project" value="TreeGrafter"/>
</dbReference>
<evidence type="ECO:0000313" key="3">
    <source>
        <dbReference type="Proteomes" id="UP000560658"/>
    </source>
</evidence>
<comment type="caution">
    <text evidence="2">The sequence shown here is derived from an EMBL/GenBank/DDBJ whole genome shotgun (WGS) entry which is preliminary data.</text>
</comment>
<organism evidence="2 3">
    <name type="scientific">Bacteroides reticulotermitis</name>
    <dbReference type="NCBI Taxonomy" id="1133319"/>
    <lineage>
        <taxon>Bacteria</taxon>
        <taxon>Pseudomonadati</taxon>
        <taxon>Bacteroidota</taxon>
        <taxon>Bacteroidia</taxon>
        <taxon>Bacteroidales</taxon>
        <taxon>Bacteroidaceae</taxon>
        <taxon>Bacteroides</taxon>
    </lineage>
</organism>